<comment type="caution">
    <text evidence="2">The sequence shown here is derived from an EMBL/GenBank/DDBJ whole genome shotgun (WGS) entry which is preliminary data.</text>
</comment>
<dbReference type="Proteomes" id="UP000291269">
    <property type="component" value="Unassembled WGS sequence"/>
</dbReference>
<keyword evidence="1" id="KW-1133">Transmembrane helix</keyword>
<protein>
    <recommendedName>
        <fullName evidence="4">DUF4367 domain-containing protein</fullName>
    </recommendedName>
</protein>
<evidence type="ECO:0000313" key="2">
    <source>
        <dbReference type="EMBL" id="RXZ61617.1"/>
    </source>
</evidence>
<gene>
    <name evidence="2" type="ORF">ESZ91_04265</name>
</gene>
<name>A0A4Q2KCA9_9FIRM</name>
<organism evidence="2 3">
    <name type="scientific">Candidatus Borkfalkia ceftriaxoniphila</name>
    <dbReference type="NCBI Taxonomy" id="2508949"/>
    <lineage>
        <taxon>Bacteria</taxon>
        <taxon>Bacillati</taxon>
        <taxon>Bacillota</taxon>
        <taxon>Clostridia</taxon>
        <taxon>Christensenellales</taxon>
        <taxon>Christensenellaceae</taxon>
        <taxon>Candidatus Borkfalkia</taxon>
    </lineage>
</organism>
<evidence type="ECO:0008006" key="4">
    <source>
        <dbReference type="Google" id="ProtNLM"/>
    </source>
</evidence>
<dbReference type="AlphaFoldDB" id="A0A4Q2KCA9"/>
<evidence type="ECO:0000313" key="3">
    <source>
        <dbReference type="Proteomes" id="UP000291269"/>
    </source>
</evidence>
<proteinExistence type="predicted"/>
<sequence length="216" mass="25204">MKRLKKAIEKENAELLEEDRSFLENTLIPKAQANRVANKKVKRIIPVAGCLLFCITVFVLCTIFLFPPKDDFDDTYKSSKSELSEVNENLTLTQMAGEYSSIEKTYKISDGKAVSFFLVQNRVETETEILSCKFNLIIDREYKQGDPDGYDQQSEYLDYTLYYRRTITTGEFNIYQISAYMDTGAEQYFIEYERWSVEQTDNFIEFLSTKIKNKTS</sequence>
<evidence type="ECO:0000256" key="1">
    <source>
        <dbReference type="SAM" id="Phobius"/>
    </source>
</evidence>
<dbReference type="RefSeq" id="WP_129224458.1">
    <property type="nucleotide sequence ID" value="NZ_SDOZ01000002.1"/>
</dbReference>
<reference evidence="2 3" key="1">
    <citation type="journal article" date="2019" name="Gut">
        <title>Antibiotics-induced monodominance of a novel gut bacterial order.</title>
        <authorList>
            <person name="Hildebrand F."/>
            <person name="Moitinho-Silva L."/>
            <person name="Blasche S."/>
            <person name="Jahn M.T."/>
            <person name="Gossmann T.I."/>
            <person name="Heuerta-Cepas J."/>
            <person name="Hercog R."/>
            <person name="Luetge M."/>
            <person name="Bahram M."/>
            <person name="Pryszlak A."/>
            <person name="Alves R.J."/>
            <person name="Waszak S.M."/>
            <person name="Zhu A."/>
            <person name="Ye L."/>
            <person name="Costea P.I."/>
            <person name="Aalvink S."/>
            <person name="Belzer C."/>
            <person name="Forslund S.K."/>
            <person name="Sunagawa S."/>
            <person name="Hentschel U."/>
            <person name="Merten C."/>
            <person name="Patil K.R."/>
            <person name="Benes V."/>
            <person name="Bork P."/>
        </authorList>
    </citation>
    <scope>NUCLEOTIDE SEQUENCE [LARGE SCALE GENOMIC DNA]</scope>
    <source>
        <strain evidence="2 3">HDS1380</strain>
    </source>
</reference>
<keyword evidence="1" id="KW-0472">Membrane</keyword>
<accession>A0A4Q2KCA9</accession>
<dbReference type="EMBL" id="SDOZ01000002">
    <property type="protein sequence ID" value="RXZ61617.1"/>
    <property type="molecule type" value="Genomic_DNA"/>
</dbReference>
<feature type="transmembrane region" description="Helical" evidence="1">
    <location>
        <begin position="44"/>
        <end position="66"/>
    </location>
</feature>
<keyword evidence="1" id="KW-0812">Transmembrane</keyword>
<keyword evidence="3" id="KW-1185">Reference proteome</keyword>